<accession>F3ZZC6</accession>
<name>F3ZZC6_MAHA5</name>
<organism evidence="14 15">
    <name type="scientific">Mahella australiensis (strain DSM 15567 / CIP 107919 / 50-1 BON)</name>
    <dbReference type="NCBI Taxonomy" id="697281"/>
    <lineage>
        <taxon>Bacteria</taxon>
        <taxon>Bacillati</taxon>
        <taxon>Bacillota</taxon>
        <taxon>Clostridia</taxon>
        <taxon>Thermoanaerobacterales</taxon>
        <taxon>Thermoanaerobacterales Family IV. Incertae Sedis</taxon>
        <taxon>Mahella</taxon>
    </lineage>
</organism>
<dbReference type="InterPro" id="IPR001926">
    <property type="entry name" value="TrpB-like_PALP"/>
</dbReference>
<evidence type="ECO:0000256" key="6">
    <source>
        <dbReference type="ARBA" id="ARBA00022605"/>
    </source>
</evidence>
<dbReference type="SUPFAM" id="SSF53686">
    <property type="entry name" value="Tryptophan synthase beta subunit-like PLP-dependent enzymes"/>
    <property type="match status" value="1"/>
</dbReference>
<reference evidence="14 15" key="2">
    <citation type="journal article" date="2011" name="Stand. Genomic Sci.">
        <title>Complete genome sequence of Mahella australiensis type strain (50-1 BON).</title>
        <authorList>
            <person name="Sikorski J."/>
            <person name="Teshima H."/>
            <person name="Nolan M."/>
            <person name="Lucas S."/>
            <person name="Hammon N."/>
            <person name="Deshpande S."/>
            <person name="Cheng J.F."/>
            <person name="Pitluck S."/>
            <person name="Liolios K."/>
            <person name="Pagani I."/>
            <person name="Ivanova N."/>
            <person name="Huntemann M."/>
            <person name="Mavromatis K."/>
            <person name="Ovchinikova G."/>
            <person name="Pati A."/>
            <person name="Tapia R."/>
            <person name="Han C."/>
            <person name="Goodwin L."/>
            <person name="Chen A."/>
            <person name="Palaniappan K."/>
            <person name="Land M."/>
            <person name="Hauser L."/>
            <person name="Ngatchou-Djao O.D."/>
            <person name="Rohde M."/>
            <person name="Pukall R."/>
            <person name="Spring S."/>
            <person name="Abt B."/>
            <person name="Goker M."/>
            <person name="Detter J.C."/>
            <person name="Woyke T."/>
            <person name="Bristow J."/>
            <person name="Markowitz V."/>
            <person name="Hugenholtz P."/>
            <person name="Eisen J.A."/>
            <person name="Kyrpides N.C."/>
            <person name="Klenk H.P."/>
            <person name="Lapidus A."/>
        </authorList>
    </citation>
    <scope>NUCLEOTIDE SEQUENCE [LARGE SCALE GENOMIC DNA]</scope>
    <source>
        <strain evidence="15">DSM 15567 / CIP 107919 / 50-1 BON</strain>
    </source>
</reference>
<dbReference type="InterPro" id="IPR006653">
    <property type="entry name" value="Trp_synth_b_CS"/>
</dbReference>
<dbReference type="AlphaFoldDB" id="F3ZZC6"/>
<keyword evidence="8 12" id="KW-0663">Pyridoxal phosphate</keyword>
<feature type="modified residue" description="N6-(pyridoxal phosphate)lysine" evidence="12">
    <location>
        <position position="85"/>
    </location>
</feature>
<dbReference type="KEGG" id="mas:Mahau_0532"/>
<dbReference type="InterPro" id="IPR023026">
    <property type="entry name" value="Trp_synth_beta/beta-like"/>
</dbReference>
<evidence type="ECO:0000256" key="10">
    <source>
        <dbReference type="ARBA" id="ARBA00023239"/>
    </source>
</evidence>
<evidence type="ECO:0000256" key="7">
    <source>
        <dbReference type="ARBA" id="ARBA00022822"/>
    </source>
</evidence>
<dbReference type="InterPro" id="IPR036052">
    <property type="entry name" value="TrpB-like_PALP_sf"/>
</dbReference>
<comment type="similarity">
    <text evidence="4 12">Belongs to the TrpB family.</text>
</comment>
<dbReference type="Gene3D" id="3.40.50.1100">
    <property type="match status" value="2"/>
</dbReference>
<dbReference type="Pfam" id="PF00291">
    <property type="entry name" value="PALP"/>
    <property type="match status" value="1"/>
</dbReference>
<dbReference type="HAMAP" id="MF_00133">
    <property type="entry name" value="Trp_synth_beta"/>
    <property type="match status" value="1"/>
</dbReference>
<evidence type="ECO:0000256" key="5">
    <source>
        <dbReference type="ARBA" id="ARBA00011270"/>
    </source>
</evidence>
<dbReference type="OrthoDB" id="9766131at2"/>
<gene>
    <name evidence="12" type="primary">trpB</name>
    <name evidence="14" type="ordered locus">Mahau_0532</name>
</gene>
<keyword evidence="6 12" id="KW-0028">Amino-acid biosynthesis</keyword>
<dbReference type="PANTHER" id="PTHR48077:SF3">
    <property type="entry name" value="TRYPTOPHAN SYNTHASE"/>
    <property type="match status" value="1"/>
</dbReference>
<proteinExistence type="inferred from homology"/>
<comment type="subunit">
    <text evidence="5 12">Tetramer of two alpha and two beta chains.</text>
</comment>
<evidence type="ECO:0000256" key="3">
    <source>
        <dbReference type="ARBA" id="ARBA00004733"/>
    </source>
</evidence>
<evidence type="ECO:0000256" key="8">
    <source>
        <dbReference type="ARBA" id="ARBA00022898"/>
    </source>
</evidence>
<feature type="domain" description="Tryptophan synthase beta chain-like PALP" evidence="13">
    <location>
        <begin position="51"/>
        <end position="375"/>
    </location>
</feature>
<comment type="catalytic activity">
    <reaction evidence="11 12">
        <text>(1S,2R)-1-C-(indol-3-yl)glycerol 3-phosphate + L-serine = D-glyceraldehyde 3-phosphate + L-tryptophan + H2O</text>
        <dbReference type="Rhea" id="RHEA:10532"/>
        <dbReference type="ChEBI" id="CHEBI:15377"/>
        <dbReference type="ChEBI" id="CHEBI:33384"/>
        <dbReference type="ChEBI" id="CHEBI:57912"/>
        <dbReference type="ChEBI" id="CHEBI:58866"/>
        <dbReference type="ChEBI" id="CHEBI:59776"/>
        <dbReference type="EC" id="4.2.1.20"/>
    </reaction>
</comment>
<dbReference type="PIRSF" id="PIRSF001413">
    <property type="entry name" value="Trp_syn_beta"/>
    <property type="match status" value="1"/>
</dbReference>
<keyword evidence="9 12" id="KW-0057">Aromatic amino acid biosynthesis</keyword>
<dbReference type="STRING" id="697281.Mahau_0532"/>
<keyword evidence="10 12" id="KW-0456">Lyase</keyword>
<protein>
    <recommendedName>
        <fullName evidence="12">Tryptophan synthase beta chain</fullName>
        <ecNumber evidence="12">4.2.1.20</ecNumber>
    </recommendedName>
</protein>
<evidence type="ECO:0000256" key="4">
    <source>
        <dbReference type="ARBA" id="ARBA00009982"/>
    </source>
</evidence>
<dbReference type="EMBL" id="CP002360">
    <property type="protein sequence ID" value="AEE95736.1"/>
    <property type="molecule type" value="Genomic_DNA"/>
</dbReference>
<keyword evidence="15" id="KW-1185">Reference proteome</keyword>
<dbReference type="EC" id="4.2.1.20" evidence="12"/>
<reference evidence="15" key="1">
    <citation type="submission" date="2010-11" db="EMBL/GenBank/DDBJ databases">
        <title>The complete genome of Mahella australiensis DSM 15567.</title>
        <authorList>
            <consortium name="US DOE Joint Genome Institute (JGI-PGF)"/>
            <person name="Lucas S."/>
            <person name="Copeland A."/>
            <person name="Lapidus A."/>
            <person name="Bruce D."/>
            <person name="Goodwin L."/>
            <person name="Pitluck S."/>
            <person name="Kyrpides N."/>
            <person name="Mavromatis K."/>
            <person name="Pagani I."/>
            <person name="Ivanova N."/>
            <person name="Teshima H."/>
            <person name="Brettin T."/>
            <person name="Detter J.C."/>
            <person name="Han C."/>
            <person name="Tapia R."/>
            <person name="Land M."/>
            <person name="Hauser L."/>
            <person name="Markowitz V."/>
            <person name="Cheng J.-F."/>
            <person name="Hugenholtz P."/>
            <person name="Woyke T."/>
            <person name="Wu D."/>
            <person name="Spring S."/>
            <person name="Pukall R."/>
            <person name="Steenblock K."/>
            <person name="Schneider S."/>
            <person name="Klenk H.-P."/>
            <person name="Eisen J.A."/>
        </authorList>
    </citation>
    <scope>NUCLEOTIDE SEQUENCE [LARGE SCALE GENOMIC DNA]</scope>
    <source>
        <strain evidence="15">DSM 15567 / CIP 107919 / 50-1 BON</strain>
    </source>
</reference>
<dbReference type="PANTHER" id="PTHR48077">
    <property type="entry name" value="TRYPTOPHAN SYNTHASE-RELATED"/>
    <property type="match status" value="1"/>
</dbReference>
<dbReference type="InterPro" id="IPR006654">
    <property type="entry name" value="Trp_synth_beta"/>
</dbReference>
<dbReference type="HOGENOM" id="CLU_016734_3_1_9"/>
<keyword evidence="7 12" id="KW-0822">Tryptophan biosynthesis</keyword>
<sequence length="394" mass="42967">MNKGRFGRFGGQYVPETLMNALDELERAYNEAMADNSFMEELGYYLDKYVGRPTPLYFAERLTEYLGGGKVYLKREDLNHTGAHKINNALGQGLLAKRMGKKRLTAETGAGQHGVAAATAAALLGMECDVFMGREDMERQALNVFRMELLGARVVPVTSGTATLKDATNEAIRDWVSNVEHTHYIIGSVVGPHPYPTMVRDFQRIIGDETRQQIIQAEGCLPDHIIACVGGGSNSMGIFYPFVSDDVVKLYGVEAAGLGLDTDKHAATISKGNVGVLHGMMTYLLQDKYGQIQPVYSISAGLDYPGVGPEHAYLYDIGRVHYTSVTDNEAVEAFEMLSRLEGIIPALESAHAVAYAAKLVPQLSKDDIIVINISGRGDKDVQSIAKLKGVNIDE</sequence>
<evidence type="ECO:0000256" key="9">
    <source>
        <dbReference type="ARBA" id="ARBA00023141"/>
    </source>
</evidence>
<evidence type="ECO:0000256" key="11">
    <source>
        <dbReference type="ARBA" id="ARBA00049047"/>
    </source>
</evidence>
<dbReference type="FunFam" id="3.40.50.1100:FF:000004">
    <property type="entry name" value="Tryptophan synthase beta chain"/>
    <property type="match status" value="1"/>
</dbReference>
<comment type="cofactor">
    <cofactor evidence="1 12">
        <name>pyridoxal 5'-phosphate</name>
        <dbReference type="ChEBI" id="CHEBI:597326"/>
    </cofactor>
</comment>
<evidence type="ECO:0000313" key="14">
    <source>
        <dbReference type="EMBL" id="AEE95736.1"/>
    </source>
</evidence>
<evidence type="ECO:0000313" key="15">
    <source>
        <dbReference type="Proteomes" id="UP000008457"/>
    </source>
</evidence>
<dbReference type="NCBIfam" id="TIGR00263">
    <property type="entry name" value="trpB"/>
    <property type="match status" value="1"/>
</dbReference>
<evidence type="ECO:0000259" key="13">
    <source>
        <dbReference type="Pfam" id="PF00291"/>
    </source>
</evidence>
<comment type="pathway">
    <text evidence="3 12">Amino-acid biosynthesis; L-tryptophan biosynthesis; L-tryptophan from chorismate: step 5/5.</text>
</comment>
<dbReference type="UniPathway" id="UPA00035">
    <property type="reaction ID" value="UER00044"/>
</dbReference>
<dbReference type="FunFam" id="3.40.50.1100:FF:000001">
    <property type="entry name" value="Tryptophan synthase beta chain"/>
    <property type="match status" value="1"/>
</dbReference>
<comment type="function">
    <text evidence="2 12">The beta subunit is responsible for the synthesis of L-tryptophan from indole and L-serine.</text>
</comment>
<dbReference type="CDD" id="cd06446">
    <property type="entry name" value="Trp-synth_B"/>
    <property type="match status" value="1"/>
</dbReference>
<evidence type="ECO:0000256" key="12">
    <source>
        <dbReference type="HAMAP-Rule" id="MF_00133"/>
    </source>
</evidence>
<evidence type="ECO:0000256" key="2">
    <source>
        <dbReference type="ARBA" id="ARBA00002786"/>
    </source>
</evidence>
<dbReference type="GO" id="GO:0004834">
    <property type="term" value="F:tryptophan synthase activity"/>
    <property type="evidence" value="ECO:0007669"/>
    <property type="project" value="UniProtKB-UniRule"/>
</dbReference>
<dbReference type="PROSITE" id="PS00168">
    <property type="entry name" value="TRP_SYNTHASE_BETA"/>
    <property type="match status" value="1"/>
</dbReference>
<evidence type="ECO:0000256" key="1">
    <source>
        <dbReference type="ARBA" id="ARBA00001933"/>
    </source>
</evidence>
<dbReference type="RefSeq" id="WP_013780169.1">
    <property type="nucleotide sequence ID" value="NC_015520.1"/>
</dbReference>
<dbReference type="eggNOG" id="COG0133">
    <property type="taxonomic scope" value="Bacteria"/>
</dbReference>
<dbReference type="GO" id="GO:0005737">
    <property type="term" value="C:cytoplasm"/>
    <property type="evidence" value="ECO:0007669"/>
    <property type="project" value="TreeGrafter"/>
</dbReference>
<dbReference type="Proteomes" id="UP000008457">
    <property type="component" value="Chromosome"/>
</dbReference>